<reference evidence="2 3" key="1">
    <citation type="journal article" date="2019" name="Commun. Biol.">
        <title>The bagworm genome reveals a unique fibroin gene that provides high tensile strength.</title>
        <authorList>
            <person name="Kono N."/>
            <person name="Nakamura H."/>
            <person name="Ohtoshi R."/>
            <person name="Tomita M."/>
            <person name="Numata K."/>
            <person name="Arakawa K."/>
        </authorList>
    </citation>
    <scope>NUCLEOTIDE SEQUENCE [LARGE SCALE GENOMIC DNA]</scope>
</reference>
<dbReference type="EMBL" id="BGZK01000618">
    <property type="protein sequence ID" value="GBP53197.1"/>
    <property type="molecule type" value="Genomic_DNA"/>
</dbReference>
<proteinExistence type="predicted"/>
<accession>A0A4C1WSV4</accession>
<protein>
    <submittedName>
        <fullName evidence="2">Uncharacterized protein</fullName>
    </submittedName>
</protein>
<keyword evidence="3" id="KW-1185">Reference proteome</keyword>
<sequence length="501" mass="54580">MNMFVQVASAARASGRSPPAPARIEVLEPSADRCSAVPSPEGHIKLRNYRLVGDGLRAYTPTGDVNTSPSKGKLVARWEFCADVSPPRKRILELVLPEQPGSDVLEAIVRPAPRRGPARPLDDDARRFLQRTLLSPSPPGLSAAPTPEPTPGGDMTLRTDRYNHALDGTGPSLADELREAEEKEKFGNFEIRETSDELLISGLARDALERERLGRLALSVEQDDSEGDAAEEASEGANEHGGALSAAARHLDALLAESRHLHDELAEIHQDMQVLMRRSSALRERPLIPSTPFCDPPLTCITDLFSAQERRAGQCAAAARALGEESRALRFLDDVVALLRGDLRSAVRARTWPFAFGGRIPERNYILRDECTSGTKRVELDWAQRAHPAAAAPASRDNKPLAARAGSPPVKLQRFKAFQIPHVPIRFSSFLYTFITPNAQRSRMRRVQKLGPSVIAVGTGAVRRAGGRSTNIVSDVVNFFVYFRIAISPAAAAQAAVTSTR</sequence>
<gene>
    <name evidence="2" type="ORF">EVAR_8974_1</name>
</gene>
<organism evidence="2 3">
    <name type="scientific">Eumeta variegata</name>
    <name type="common">Bagworm moth</name>
    <name type="synonym">Eumeta japonica</name>
    <dbReference type="NCBI Taxonomy" id="151549"/>
    <lineage>
        <taxon>Eukaryota</taxon>
        <taxon>Metazoa</taxon>
        <taxon>Ecdysozoa</taxon>
        <taxon>Arthropoda</taxon>
        <taxon>Hexapoda</taxon>
        <taxon>Insecta</taxon>
        <taxon>Pterygota</taxon>
        <taxon>Neoptera</taxon>
        <taxon>Endopterygota</taxon>
        <taxon>Lepidoptera</taxon>
        <taxon>Glossata</taxon>
        <taxon>Ditrysia</taxon>
        <taxon>Tineoidea</taxon>
        <taxon>Psychidae</taxon>
        <taxon>Oiketicinae</taxon>
        <taxon>Eumeta</taxon>
    </lineage>
</organism>
<dbReference type="OrthoDB" id="7741006at2759"/>
<feature type="region of interest" description="Disordered" evidence="1">
    <location>
        <begin position="132"/>
        <end position="156"/>
    </location>
</feature>
<dbReference type="Proteomes" id="UP000299102">
    <property type="component" value="Unassembled WGS sequence"/>
</dbReference>
<dbReference type="AlphaFoldDB" id="A0A4C1WSV4"/>
<evidence type="ECO:0000313" key="2">
    <source>
        <dbReference type="EMBL" id="GBP53197.1"/>
    </source>
</evidence>
<comment type="caution">
    <text evidence="2">The sequence shown here is derived from an EMBL/GenBank/DDBJ whole genome shotgun (WGS) entry which is preliminary data.</text>
</comment>
<evidence type="ECO:0000256" key="1">
    <source>
        <dbReference type="SAM" id="MobiDB-lite"/>
    </source>
</evidence>
<feature type="compositionally biased region" description="Low complexity" evidence="1">
    <location>
        <begin position="132"/>
        <end position="145"/>
    </location>
</feature>
<name>A0A4C1WSV4_EUMVA</name>
<feature type="compositionally biased region" description="Acidic residues" evidence="1">
    <location>
        <begin position="221"/>
        <end position="234"/>
    </location>
</feature>
<evidence type="ECO:0000313" key="3">
    <source>
        <dbReference type="Proteomes" id="UP000299102"/>
    </source>
</evidence>
<feature type="region of interest" description="Disordered" evidence="1">
    <location>
        <begin position="220"/>
        <end position="243"/>
    </location>
</feature>